<keyword evidence="4 5" id="KW-0472">Membrane</keyword>
<proteinExistence type="predicted"/>
<evidence type="ECO:0000256" key="5">
    <source>
        <dbReference type="SAM" id="Phobius"/>
    </source>
</evidence>
<dbReference type="InterPro" id="IPR007016">
    <property type="entry name" value="O-antigen_ligase-rel_domated"/>
</dbReference>
<dbReference type="InterPro" id="IPR051533">
    <property type="entry name" value="WaaL-like"/>
</dbReference>
<feature type="transmembrane region" description="Helical" evidence="5">
    <location>
        <begin position="39"/>
        <end position="59"/>
    </location>
</feature>
<keyword evidence="3 5" id="KW-1133">Transmembrane helix</keyword>
<dbReference type="PANTHER" id="PTHR37422">
    <property type="entry name" value="TEICHURONIC ACID BIOSYNTHESIS PROTEIN TUAE"/>
    <property type="match status" value="1"/>
</dbReference>
<feature type="transmembrane region" description="Helical" evidence="5">
    <location>
        <begin position="258"/>
        <end position="276"/>
    </location>
</feature>
<feature type="transmembrane region" description="Helical" evidence="5">
    <location>
        <begin position="96"/>
        <end position="112"/>
    </location>
</feature>
<sequence>MLNEKFLKYVKGWYFIYFGFILMLRAIGPYLLLPTRYDTLLFWPAGIAGVVLIIIDAIIAFREKNLKKYDWLLIAFIGAMLVSSLMNLKYGYSENIKLIMWQLIFFFMIYQFGKDYSSNFFFKVFTWILSLVWFLANLVSLYWFVIQYGIKIPIKYKYYPVRLGWLGNRLFGVYTDPNFGAVISLIVIIIAIYYLVTYKHLNLLFKIFFAINIFIQFSFIALSGSRTTLVCLLIATFVFSFFTSYSSRFLKTNTLKRWLTALVVGLLSIIAMYYVTDITAQAWAHVPHITEIKKDISDSSGTTSSNKVDLKRPDTDGGDVSNLRFGLWKSAIEIFKSKPISGGSPGYYIEYAHDKLPYTLMGKDTLTAHNFIFLVMAATGGLGLLTLLTFLFIQCFKTLRYCFTQPNLVKDKHFFAILMILTIAVSALFITELILVSTIGSFIFWGYLGSIQKTISKEEGVTN</sequence>
<name>A0A1Y3HTY4_ENTFC</name>
<feature type="transmembrane region" description="Helical" evidence="5">
    <location>
        <begin position="371"/>
        <end position="393"/>
    </location>
</feature>
<accession>A0A1Y3HTY4</accession>
<evidence type="ECO:0000256" key="2">
    <source>
        <dbReference type="ARBA" id="ARBA00022692"/>
    </source>
</evidence>
<keyword evidence="2 5" id="KW-0812">Transmembrane</keyword>
<feature type="transmembrane region" description="Helical" evidence="5">
    <location>
        <begin position="12"/>
        <end position="33"/>
    </location>
</feature>
<evidence type="ECO:0000313" key="7">
    <source>
        <dbReference type="EMBL" id="RXU91295.1"/>
    </source>
</evidence>
<dbReference type="EMBL" id="PJVH01000003">
    <property type="protein sequence ID" value="RXU91295.1"/>
    <property type="molecule type" value="Genomic_DNA"/>
</dbReference>
<comment type="caution">
    <text evidence="7">The sequence shown here is derived from an EMBL/GenBank/DDBJ whole genome shotgun (WGS) entry which is preliminary data.</text>
</comment>
<dbReference type="PANTHER" id="PTHR37422:SF13">
    <property type="entry name" value="LIPOPOLYSACCHARIDE BIOSYNTHESIS PROTEIN PA4999-RELATED"/>
    <property type="match status" value="1"/>
</dbReference>
<feature type="domain" description="O-antigen ligase-related" evidence="6">
    <location>
        <begin position="213"/>
        <end position="387"/>
    </location>
</feature>
<feature type="transmembrane region" description="Helical" evidence="5">
    <location>
        <begin position="71"/>
        <end position="90"/>
    </location>
</feature>
<feature type="transmembrane region" description="Helical" evidence="5">
    <location>
        <begin position="203"/>
        <end position="221"/>
    </location>
</feature>
<dbReference type="AlphaFoldDB" id="A0A1Y3HTY4"/>
<dbReference type="Proteomes" id="UP000289562">
    <property type="component" value="Unassembled WGS sequence"/>
</dbReference>
<feature type="transmembrane region" description="Helical" evidence="5">
    <location>
        <begin position="227"/>
        <end position="246"/>
    </location>
</feature>
<evidence type="ECO:0000313" key="8">
    <source>
        <dbReference type="Proteomes" id="UP000289562"/>
    </source>
</evidence>
<evidence type="ECO:0000256" key="3">
    <source>
        <dbReference type="ARBA" id="ARBA00022989"/>
    </source>
</evidence>
<feature type="transmembrane region" description="Helical" evidence="5">
    <location>
        <begin position="124"/>
        <end position="145"/>
    </location>
</feature>
<evidence type="ECO:0000256" key="1">
    <source>
        <dbReference type="ARBA" id="ARBA00004141"/>
    </source>
</evidence>
<evidence type="ECO:0000256" key="4">
    <source>
        <dbReference type="ARBA" id="ARBA00023136"/>
    </source>
</evidence>
<dbReference type="RefSeq" id="WP_002298532.1">
    <property type="nucleotide sequence ID" value="NZ_AP027221.1"/>
</dbReference>
<gene>
    <name evidence="7" type="ORF">CYQ77_01820</name>
</gene>
<feature type="transmembrane region" description="Helical" evidence="5">
    <location>
        <begin position="179"/>
        <end position="196"/>
    </location>
</feature>
<dbReference type="Pfam" id="PF04932">
    <property type="entry name" value="Wzy_C"/>
    <property type="match status" value="1"/>
</dbReference>
<reference evidence="7 8" key="1">
    <citation type="submission" date="2017-12" db="EMBL/GenBank/DDBJ databases">
        <title>A pool of 800 enterococci isolated from chicken carcass rinse samples from New Zealand.</title>
        <authorList>
            <person name="Zhang J."/>
            <person name="Rogers L."/>
            <person name="Midwinter A."/>
            <person name="French N."/>
        </authorList>
    </citation>
    <scope>NUCLEOTIDE SEQUENCE [LARGE SCALE GENOMIC DNA]</scope>
    <source>
        <strain evidence="7 8">EN697</strain>
    </source>
</reference>
<feature type="transmembrane region" description="Helical" evidence="5">
    <location>
        <begin position="414"/>
        <end position="447"/>
    </location>
</feature>
<comment type="subcellular location">
    <subcellularLocation>
        <location evidence="1">Membrane</location>
        <topology evidence="1">Multi-pass membrane protein</topology>
    </subcellularLocation>
</comment>
<organism evidence="7 8">
    <name type="scientific">Enterococcus faecium</name>
    <name type="common">Streptococcus faecium</name>
    <dbReference type="NCBI Taxonomy" id="1352"/>
    <lineage>
        <taxon>Bacteria</taxon>
        <taxon>Bacillati</taxon>
        <taxon>Bacillota</taxon>
        <taxon>Bacilli</taxon>
        <taxon>Lactobacillales</taxon>
        <taxon>Enterococcaceae</taxon>
        <taxon>Enterococcus</taxon>
    </lineage>
</organism>
<evidence type="ECO:0000259" key="6">
    <source>
        <dbReference type="Pfam" id="PF04932"/>
    </source>
</evidence>
<dbReference type="GO" id="GO:0016020">
    <property type="term" value="C:membrane"/>
    <property type="evidence" value="ECO:0007669"/>
    <property type="project" value="UniProtKB-SubCell"/>
</dbReference>
<protein>
    <submittedName>
        <fullName evidence="7">Polymerase</fullName>
    </submittedName>
</protein>